<accession>A0A6M3JLW1</accession>
<dbReference type="EMBL" id="MT141848">
    <property type="protein sequence ID" value="QJA71124.1"/>
    <property type="molecule type" value="Genomic_DNA"/>
</dbReference>
<evidence type="ECO:0000313" key="1">
    <source>
        <dbReference type="EMBL" id="QJA71124.1"/>
    </source>
</evidence>
<dbReference type="AlphaFoldDB" id="A0A6M3JLW1"/>
<protein>
    <submittedName>
        <fullName evidence="1">Uncharacterized protein</fullName>
    </submittedName>
</protein>
<reference evidence="1" key="1">
    <citation type="submission" date="2020-03" db="EMBL/GenBank/DDBJ databases">
        <title>The deep terrestrial virosphere.</title>
        <authorList>
            <person name="Holmfeldt K."/>
            <person name="Nilsson E."/>
            <person name="Simone D."/>
            <person name="Lopez-Fernandez M."/>
            <person name="Wu X."/>
            <person name="de Brujin I."/>
            <person name="Lundin D."/>
            <person name="Andersson A."/>
            <person name="Bertilsson S."/>
            <person name="Dopson M."/>
        </authorList>
    </citation>
    <scope>NUCLEOTIDE SEQUENCE</scope>
    <source>
        <strain evidence="1">MM415A03362</strain>
    </source>
</reference>
<name>A0A6M3JLW1_9ZZZZ</name>
<organism evidence="1">
    <name type="scientific">viral metagenome</name>
    <dbReference type="NCBI Taxonomy" id="1070528"/>
    <lineage>
        <taxon>unclassified sequences</taxon>
        <taxon>metagenomes</taxon>
        <taxon>organismal metagenomes</taxon>
    </lineage>
</organism>
<sequence>MKKIINFSKNCISCGDPNSDPKDDHCPKCIKYFHDQWHVTWGVYAGVEGDEKAPEI</sequence>
<gene>
    <name evidence="1" type="ORF">MM415A03362_0002</name>
</gene>
<proteinExistence type="predicted"/>